<keyword evidence="1" id="KW-0812">Transmembrane</keyword>
<protein>
    <submittedName>
        <fullName evidence="2">Uncharacterized protein</fullName>
    </submittedName>
</protein>
<dbReference type="AlphaFoldDB" id="A0A0P6VZB1"/>
<dbReference type="Proteomes" id="UP000050398">
    <property type="component" value="Unassembled WGS sequence"/>
</dbReference>
<dbReference type="EMBL" id="LIXZ01000016">
    <property type="protein sequence ID" value="KPL58384.1"/>
    <property type="molecule type" value="Genomic_DNA"/>
</dbReference>
<feature type="transmembrane region" description="Helical" evidence="1">
    <location>
        <begin position="9"/>
        <end position="27"/>
    </location>
</feature>
<accession>A0A0P6VZB1</accession>
<organism evidence="2 3">
    <name type="scientific">Rossellomorea vietnamensis</name>
    <dbReference type="NCBI Taxonomy" id="218284"/>
    <lineage>
        <taxon>Bacteria</taxon>
        <taxon>Bacillati</taxon>
        <taxon>Bacillota</taxon>
        <taxon>Bacilli</taxon>
        <taxon>Bacillales</taxon>
        <taxon>Bacillaceae</taxon>
        <taxon>Rossellomorea</taxon>
    </lineage>
</organism>
<comment type="caution">
    <text evidence="2">The sequence shown here is derived from an EMBL/GenBank/DDBJ whole genome shotgun (WGS) entry which is preliminary data.</text>
</comment>
<proteinExistence type="predicted"/>
<feature type="transmembrane region" description="Helical" evidence="1">
    <location>
        <begin position="33"/>
        <end position="49"/>
    </location>
</feature>
<evidence type="ECO:0000313" key="2">
    <source>
        <dbReference type="EMBL" id="KPL58384.1"/>
    </source>
</evidence>
<reference evidence="2 3" key="1">
    <citation type="submission" date="2015-08" db="EMBL/GenBank/DDBJ databases">
        <title>Draft Genome Sequence of Bacillus vietnamensis UCD-SED5.</title>
        <authorList>
            <person name="Lee R.D."/>
            <person name="Jospin G."/>
            <person name="Lang J.M."/>
            <person name="Coil D.A."/>
            <person name="Eisen J.A."/>
        </authorList>
    </citation>
    <scope>NUCLEOTIDE SEQUENCE [LARGE SCALE GENOMIC DNA]</scope>
    <source>
        <strain evidence="2 3">UCD-SED5</strain>
    </source>
</reference>
<sequence>MNHYKNKRYWILMPPFLLTALGLFFILPEDKRGYSYVVVISFWVIYYVWNYYNLKKREEADDSSKKRTH</sequence>
<keyword evidence="1" id="KW-0472">Membrane</keyword>
<evidence type="ECO:0000313" key="3">
    <source>
        <dbReference type="Proteomes" id="UP000050398"/>
    </source>
</evidence>
<evidence type="ECO:0000256" key="1">
    <source>
        <dbReference type="SAM" id="Phobius"/>
    </source>
</evidence>
<gene>
    <name evidence="2" type="ORF">AM506_17365</name>
</gene>
<keyword evidence="1" id="KW-1133">Transmembrane helix</keyword>
<name>A0A0P6VZB1_9BACI</name>